<dbReference type="GO" id="GO:0032259">
    <property type="term" value="P:methylation"/>
    <property type="evidence" value="ECO:0007669"/>
    <property type="project" value="UniProtKB-KW"/>
</dbReference>
<name>D6PBK8_9ARCH</name>
<keyword evidence="3" id="KW-0489">Methyltransferase</keyword>
<dbReference type="Pfam" id="PF00590">
    <property type="entry name" value="TP_methylase"/>
    <property type="match status" value="1"/>
</dbReference>
<dbReference type="PANTHER" id="PTHR10882:SF0">
    <property type="entry name" value="DIPHTHINE METHYL ESTER SYNTHASE"/>
    <property type="match status" value="1"/>
</dbReference>
<evidence type="ECO:0000256" key="4">
    <source>
        <dbReference type="ARBA" id="ARBA00022679"/>
    </source>
</evidence>
<evidence type="ECO:0000256" key="1">
    <source>
        <dbReference type="ARBA" id="ARBA00005156"/>
    </source>
</evidence>
<dbReference type="GO" id="GO:0017183">
    <property type="term" value="P:protein histidyl modification to diphthamide"/>
    <property type="evidence" value="ECO:0007669"/>
    <property type="project" value="UniProtKB-UniPathway"/>
</dbReference>
<dbReference type="EMBL" id="GU942965">
    <property type="protein sequence ID" value="ADD93109.1"/>
    <property type="molecule type" value="Genomic_DNA"/>
</dbReference>
<organism evidence="7">
    <name type="scientific">uncultured archaeon MedDCM-OCT-S05-C418</name>
    <dbReference type="NCBI Taxonomy" id="743091"/>
    <lineage>
        <taxon>Archaea</taxon>
        <taxon>environmental samples</taxon>
    </lineage>
</organism>
<keyword evidence="4" id="KW-0808">Transferase</keyword>
<sequence length="204" mass="22426">MVVGDPLQATTHVDLQLQALEHNIECKVFHGVSITTIVTGAVGLSNYRFGRQTTVTYPYGGWIATSPLEVIAVNRFRGLHTLVLLDLDPTGQGTGDQKPMKPSDAKRSIELMWDKLDEGLKQFAEPTESSLIASQQVAFKSFLEGEKDNLPIVLCSDMGTQEQKIILTNLEGLGNLEGGRLNCLIMPASTSEVEDKALLRWKQE</sequence>
<evidence type="ECO:0000259" key="6">
    <source>
        <dbReference type="Pfam" id="PF00590"/>
    </source>
</evidence>
<protein>
    <recommendedName>
        <fullName evidence="6">Tetrapyrrole methylase domain-containing protein</fullName>
    </recommendedName>
</protein>
<dbReference type="InterPro" id="IPR000878">
    <property type="entry name" value="4pyrrol_Mease"/>
</dbReference>
<dbReference type="InterPro" id="IPR035996">
    <property type="entry name" value="4pyrrol_Methylase_sf"/>
</dbReference>
<dbReference type="InterPro" id="IPR004551">
    <property type="entry name" value="Dphthn_synthase"/>
</dbReference>
<dbReference type="SUPFAM" id="SSF53790">
    <property type="entry name" value="Tetrapyrrole methylase"/>
    <property type="match status" value="1"/>
</dbReference>
<keyword evidence="5" id="KW-0949">S-adenosyl-L-methionine</keyword>
<proteinExistence type="inferred from homology"/>
<dbReference type="InterPro" id="IPR014776">
    <property type="entry name" value="4pyrrole_Mease_sub2"/>
</dbReference>
<feature type="domain" description="Tetrapyrrole methylase" evidence="6">
    <location>
        <begin position="2"/>
        <end position="172"/>
    </location>
</feature>
<dbReference type="UniPathway" id="UPA00559"/>
<dbReference type="AlphaFoldDB" id="D6PBK8"/>
<dbReference type="Gene3D" id="3.30.950.10">
    <property type="entry name" value="Methyltransferase, Cobalt-precorrin-4 Transmethylase, Domain 2"/>
    <property type="match status" value="1"/>
</dbReference>
<reference evidence="7" key="1">
    <citation type="journal article" date="2010" name="ISME J.">
        <title>Metagenome of the Mediterranean deep chlorophyll maximum studied by direct and fosmid library 454 pyrosequencing.</title>
        <authorList>
            <person name="Ghai R."/>
            <person name="Martin-Cuadrado A.B."/>
            <person name="Molto A.G."/>
            <person name="Heredia I.G."/>
            <person name="Cabrera R."/>
            <person name="Martin J."/>
            <person name="Verdu M."/>
            <person name="Deschamps P."/>
            <person name="Moreira D."/>
            <person name="Lopez-Garcia P."/>
            <person name="Mira A."/>
            <person name="Rodriguez-Valera F."/>
        </authorList>
    </citation>
    <scope>NUCLEOTIDE SEQUENCE</scope>
</reference>
<dbReference type="InterPro" id="IPR014777">
    <property type="entry name" value="4pyrrole_Mease_sub1"/>
</dbReference>
<evidence type="ECO:0000256" key="5">
    <source>
        <dbReference type="ARBA" id="ARBA00022691"/>
    </source>
</evidence>
<dbReference type="PANTHER" id="PTHR10882">
    <property type="entry name" value="DIPHTHINE SYNTHASE"/>
    <property type="match status" value="1"/>
</dbReference>
<accession>D6PBK8</accession>
<comment type="similarity">
    <text evidence="2">Belongs to the diphthine synthase family.</text>
</comment>
<evidence type="ECO:0000256" key="2">
    <source>
        <dbReference type="ARBA" id="ARBA00006729"/>
    </source>
</evidence>
<dbReference type="GO" id="GO:0004164">
    <property type="term" value="F:diphthine synthase activity"/>
    <property type="evidence" value="ECO:0007669"/>
    <property type="project" value="InterPro"/>
</dbReference>
<dbReference type="Gene3D" id="3.40.1010.10">
    <property type="entry name" value="Cobalt-precorrin-4 Transmethylase, Domain 1"/>
    <property type="match status" value="1"/>
</dbReference>
<evidence type="ECO:0000313" key="7">
    <source>
        <dbReference type="EMBL" id="ADD93109.1"/>
    </source>
</evidence>
<comment type="pathway">
    <text evidence="1">Protein modification; peptidyl-diphthamide biosynthesis.</text>
</comment>
<evidence type="ECO:0000256" key="3">
    <source>
        <dbReference type="ARBA" id="ARBA00022603"/>
    </source>
</evidence>